<keyword evidence="2" id="KW-1185">Reference proteome</keyword>
<organism evidence="1 2">
    <name type="scientific">Puccinia sorghi</name>
    <dbReference type="NCBI Taxonomy" id="27349"/>
    <lineage>
        <taxon>Eukaryota</taxon>
        <taxon>Fungi</taxon>
        <taxon>Dikarya</taxon>
        <taxon>Basidiomycota</taxon>
        <taxon>Pucciniomycotina</taxon>
        <taxon>Pucciniomycetes</taxon>
        <taxon>Pucciniales</taxon>
        <taxon>Pucciniaceae</taxon>
        <taxon>Puccinia</taxon>
    </lineage>
</organism>
<dbReference type="Proteomes" id="UP000037035">
    <property type="component" value="Unassembled WGS sequence"/>
</dbReference>
<protein>
    <recommendedName>
        <fullName evidence="3">DUF4218 domain-containing protein</fullName>
    </recommendedName>
</protein>
<evidence type="ECO:0000313" key="1">
    <source>
        <dbReference type="EMBL" id="KNZ53277.1"/>
    </source>
</evidence>
<dbReference type="OrthoDB" id="3248986at2759"/>
<proteinExistence type="predicted"/>
<dbReference type="EMBL" id="LAVV01008274">
    <property type="protein sequence ID" value="KNZ53277.1"/>
    <property type="molecule type" value="Genomic_DNA"/>
</dbReference>
<evidence type="ECO:0000313" key="2">
    <source>
        <dbReference type="Proteomes" id="UP000037035"/>
    </source>
</evidence>
<sequence length="377" mass="42946">MKRAPTTDPDDDNYLASGSTNDWDGKWVPPPGGKIKFDWLVMVHVNCSIPVLGKTLFGPLKADEWRNLFNIQLPFILPVIWNDKNLRSESILHNFAHLVSLANLALKRSMNADRVAEYCHHIQEYLKISIVIFPDVSLAPNHHMAIQLSECINWFGPYCVWWSFSMEELMAHVLTRSGNNQLGELKITFETKVGCIANLQALLEIHTFPDPFEPYLRQIQSLYDSIDFVPKSKTNQHNSSLDQKDLKRLWIKLKSKKNVPVDSSVQIFWNKNHSEGVLLAMKTNNDNCVIELKPNIFSKCGMIKTIFSHPGQPPSSAGAMTDTWLAVHPLKPVPATHNPLNQLRQYNTIGLSLKRLEDTQVHVVHLKEILDSCAWIK</sequence>
<dbReference type="VEuPathDB" id="FungiDB:VP01_3295g4"/>
<comment type="caution">
    <text evidence="1">The sequence shown here is derived from an EMBL/GenBank/DDBJ whole genome shotgun (WGS) entry which is preliminary data.</text>
</comment>
<name>A0A0L6UYG1_9BASI</name>
<evidence type="ECO:0008006" key="3">
    <source>
        <dbReference type="Google" id="ProtNLM"/>
    </source>
</evidence>
<dbReference type="STRING" id="27349.A0A0L6UYG1"/>
<gene>
    <name evidence="1" type="ORF">VP01_3295g4</name>
</gene>
<reference evidence="1 2" key="1">
    <citation type="submission" date="2015-08" db="EMBL/GenBank/DDBJ databases">
        <title>Next Generation Sequencing and Analysis of the Genome of Puccinia sorghi L Schw, the Causal Agent of Maize Common Rust.</title>
        <authorList>
            <person name="Rochi L."/>
            <person name="Burguener G."/>
            <person name="Darino M."/>
            <person name="Turjanski A."/>
            <person name="Kreff E."/>
            <person name="Dieguez M.J."/>
            <person name="Sacco F."/>
        </authorList>
    </citation>
    <scope>NUCLEOTIDE SEQUENCE [LARGE SCALE GENOMIC DNA]</scope>
    <source>
        <strain evidence="1 2">RO10H11247</strain>
    </source>
</reference>
<dbReference type="AlphaFoldDB" id="A0A0L6UYG1"/>
<accession>A0A0L6UYG1</accession>